<feature type="compositionally biased region" description="Polar residues" evidence="1">
    <location>
        <begin position="550"/>
        <end position="559"/>
    </location>
</feature>
<dbReference type="Pfam" id="PF00686">
    <property type="entry name" value="CBM_20"/>
    <property type="match status" value="2"/>
</dbReference>
<dbReference type="InterPro" id="IPR013783">
    <property type="entry name" value="Ig-like_fold"/>
</dbReference>
<dbReference type="CTD" id="20240543"/>
<protein>
    <recommendedName>
        <fullName evidence="2">CBM20 domain-containing protein</fullName>
    </recommendedName>
</protein>
<dbReference type="KEGG" id="lgi:LOTGIDRAFT_167159"/>
<dbReference type="InterPro" id="IPR013784">
    <property type="entry name" value="Carb-bd-like_fold"/>
</dbReference>
<dbReference type="InterPro" id="IPR002044">
    <property type="entry name" value="CBM20"/>
</dbReference>
<dbReference type="GeneID" id="20240543"/>
<gene>
    <name evidence="3" type="ORF">LOTGIDRAFT_167159</name>
</gene>
<feature type="domain" description="CBM20" evidence="2">
    <location>
        <begin position="106"/>
        <end position="209"/>
    </location>
</feature>
<name>V3ZUX4_LOTGI</name>
<dbReference type="RefSeq" id="XP_009062888.1">
    <property type="nucleotide sequence ID" value="XM_009064640.1"/>
</dbReference>
<evidence type="ECO:0000313" key="4">
    <source>
        <dbReference type="Proteomes" id="UP000030746"/>
    </source>
</evidence>
<evidence type="ECO:0000259" key="2">
    <source>
        <dbReference type="PROSITE" id="PS51166"/>
    </source>
</evidence>
<feature type="region of interest" description="Disordered" evidence="1">
    <location>
        <begin position="451"/>
        <end position="480"/>
    </location>
</feature>
<dbReference type="Proteomes" id="UP000030746">
    <property type="component" value="Unassembled WGS sequence"/>
</dbReference>
<feature type="non-terminal residue" evidence="3">
    <location>
        <position position="659"/>
    </location>
</feature>
<dbReference type="SUPFAM" id="SSF49452">
    <property type="entry name" value="Starch-binding domain-like"/>
    <property type="match status" value="2"/>
</dbReference>
<dbReference type="HOGENOM" id="CLU_459506_0_0_1"/>
<feature type="compositionally biased region" description="Polar residues" evidence="1">
    <location>
        <begin position="581"/>
        <end position="595"/>
    </location>
</feature>
<evidence type="ECO:0000313" key="3">
    <source>
        <dbReference type="EMBL" id="ESO86345.1"/>
    </source>
</evidence>
<dbReference type="Gene3D" id="3.10.450.280">
    <property type="match status" value="1"/>
</dbReference>
<sequence>MKNLTVPVVFEVELDPGSKGVVPRLMGSISELGFWETAYGVDARRIAKDSPIWKVKVHIPQRSFFYFNWVLMKKGEVVEEDQYRQADIGVFGGLMKTKYGEGSGEFIMDGGCKVSVATHYHLSYNESLAVVGSGDFLGNWESSGSSKCFSMNDVWSTKFEMKQETTEEFRLVILNRESGQIKRWQDGGNRVIKIEEGLNSKSLYVPWAGRYLQEGIIIPIITIVECFENRPTVEALSGVSSPPNLSRAASKLFLTNGELDAEISKDLELTLAQNPTFKDVMALLCNDDNSNKPRKTLPRTKFTLDLQALIGVEHGDTDGGQEANNNCQASLRLAVKLDLGICSKDDSQKSTTEDVAKSGTSEVQLLLPESRVSSPRDLPNASLRQLPFSVADDCCNLPHQGKSEVDNFFESVWVSKKNIDAVLVELSRMTEEKLAMRINGGAKKPTAIETALSTGDSTPQDLKRKVSTAVSSRVPRPDVSDSLKLRPSFAANEFLEETKNSEYKLPEYERTWSSGNAIDAVLVELSRMTEEKLAMRINGGAKKPTAKETALSTGDSSPQDLKRKVSTAVSSRVPRPDDTSIRNPTARQDSYVSDSFSDDRSYQLTDNGQKTSINNETVTVAVSPWSQNPVTDDEADDEEIRRTHELMNNSLTSSTLKVE</sequence>
<accession>V3ZUX4</accession>
<dbReference type="SMART" id="SM01065">
    <property type="entry name" value="CBM_2"/>
    <property type="match status" value="2"/>
</dbReference>
<dbReference type="PROSITE" id="PS51166">
    <property type="entry name" value="CBM20"/>
    <property type="match status" value="1"/>
</dbReference>
<feature type="compositionally biased region" description="Polar residues" evidence="1">
    <location>
        <begin position="602"/>
        <end position="613"/>
    </location>
</feature>
<reference evidence="3 4" key="1">
    <citation type="journal article" date="2013" name="Nature">
        <title>Insights into bilaterian evolution from three spiralian genomes.</title>
        <authorList>
            <person name="Simakov O."/>
            <person name="Marletaz F."/>
            <person name="Cho S.J."/>
            <person name="Edsinger-Gonzales E."/>
            <person name="Havlak P."/>
            <person name="Hellsten U."/>
            <person name="Kuo D.H."/>
            <person name="Larsson T."/>
            <person name="Lv J."/>
            <person name="Arendt D."/>
            <person name="Savage R."/>
            <person name="Osoegawa K."/>
            <person name="de Jong P."/>
            <person name="Grimwood J."/>
            <person name="Chapman J.A."/>
            <person name="Shapiro H."/>
            <person name="Aerts A."/>
            <person name="Otillar R.P."/>
            <person name="Terry A.Y."/>
            <person name="Boore J.L."/>
            <person name="Grigoriev I.V."/>
            <person name="Lindberg D.R."/>
            <person name="Seaver E.C."/>
            <person name="Weisblat D.A."/>
            <person name="Putnam N.H."/>
            <person name="Rokhsar D.S."/>
        </authorList>
    </citation>
    <scope>NUCLEOTIDE SEQUENCE [LARGE SCALE GENOMIC DNA]</scope>
</reference>
<proteinExistence type="predicted"/>
<dbReference type="GO" id="GO:2001070">
    <property type="term" value="F:starch binding"/>
    <property type="evidence" value="ECO:0007669"/>
    <property type="project" value="InterPro"/>
</dbReference>
<dbReference type="OrthoDB" id="6091801at2759"/>
<keyword evidence="4" id="KW-1185">Reference proteome</keyword>
<dbReference type="EMBL" id="KB203083">
    <property type="protein sequence ID" value="ESO86345.1"/>
    <property type="molecule type" value="Genomic_DNA"/>
</dbReference>
<feature type="compositionally biased region" description="Polar residues" evidence="1">
    <location>
        <begin position="451"/>
        <end position="460"/>
    </location>
</feature>
<dbReference type="Gene3D" id="2.60.40.10">
    <property type="entry name" value="Immunoglobulins"/>
    <property type="match status" value="2"/>
</dbReference>
<organism evidence="3 4">
    <name type="scientific">Lottia gigantea</name>
    <name type="common">Giant owl limpet</name>
    <dbReference type="NCBI Taxonomy" id="225164"/>
    <lineage>
        <taxon>Eukaryota</taxon>
        <taxon>Metazoa</taxon>
        <taxon>Spiralia</taxon>
        <taxon>Lophotrochozoa</taxon>
        <taxon>Mollusca</taxon>
        <taxon>Gastropoda</taxon>
        <taxon>Patellogastropoda</taxon>
        <taxon>Lottioidea</taxon>
        <taxon>Lottiidae</taxon>
        <taxon>Lottia</taxon>
    </lineage>
</organism>
<dbReference type="AlphaFoldDB" id="V3ZUX4"/>
<feature type="region of interest" description="Disordered" evidence="1">
    <location>
        <begin position="536"/>
        <end position="613"/>
    </location>
</feature>
<evidence type="ECO:0000256" key="1">
    <source>
        <dbReference type="SAM" id="MobiDB-lite"/>
    </source>
</evidence>